<keyword evidence="1" id="KW-1133">Transmembrane helix</keyword>
<organism evidence="2">
    <name type="scientific">marine sediment metagenome</name>
    <dbReference type="NCBI Taxonomy" id="412755"/>
    <lineage>
        <taxon>unclassified sequences</taxon>
        <taxon>metagenomes</taxon>
        <taxon>ecological metagenomes</taxon>
    </lineage>
</organism>
<reference evidence="2" key="1">
    <citation type="journal article" date="2015" name="Nature">
        <title>Complex archaea that bridge the gap between prokaryotes and eukaryotes.</title>
        <authorList>
            <person name="Spang A."/>
            <person name="Saw J.H."/>
            <person name="Jorgensen S.L."/>
            <person name="Zaremba-Niedzwiedzka K."/>
            <person name="Martijn J."/>
            <person name="Lind A.E."/>
            <person name="van Eijk R."/>
            <person name="Schleper C."/>
            <person name="Guy L."/>
            <person name="Ettema T.J."/>
        </authorList>
    </citation>
    <scope>NUCLEOTIDE SEQUENCE</scope>
</reference>
<name>A0A0F9JV21_9ZZZZ</name>
<protein>
    <submittedName>
        <fullName evidence="2">Uncharacterized protein</fullName>
    </submittedName>
</protein>
<dbReference type="EMBL" id="LAZR01009282">
    <property type="protein sequence ID" value="KKM73563.1"/>
    <property type="molecule type" value="Genomic_DNA"/>
</dbReference>
<comment type="caution">
    <text evidence="2">The sequence shown here is derived from an EMBL/GenBank/DDBJ whole genome shotgun (WGS) entry which is preliminary data.</text>
</comment>
<keyword evidence="1" id="KW-0812">Transmembrane</keyword>
<evidence type="ECO:0000313" key="2">
    <source>
        <dbReference type="EMBL" id="KKM73563.1"/>
    </source>
</evidence>
<accession>A0A0F9JV21</accession>
<dbReference type="AlphaFoldDB" id="A0A0F9JV21"/>
<gene>
    <name evidence="2" type="ORF">LCGC14_1409140</name>
</gene>
<evidence type="ECO:0000256" key="1">
    <source>
        <dbReference type="SAM" id="Phobius"/>
    </source>
</evidence>
<sequence>MNQSDRDILLKLSTNQGSLLEQNKSIIRELQDHNRHSEKTNGYIQELFVGQATQKGGIKRNWLFIRIAGSILGILLSGIIALQFFT</sequence>
<feature type="transmembrane region" description="Helical" evidence="1">
    <location>
        <begin position="63"/>
        <end position="85"/>
    </location>
</feature>
<keyword evidence="1" id="KW-0472">Membrane</keyword>
<proteinExistence type="predicted"/>